<dbReference type="SUPFAM" id="SSF102588">
    <property type="entry name" value="LmbE-like"/>
    <property type="match status" value="1"/>
</dbReference>
<accession>A0A2M6WUA5</accession>
<organism evidence="1 2">
    <name type="scientific">Candidatus Falkowbacteria bacterium CG10_big_fil_rev_8_21_14_0_10_37_14</name>
    <dbReference type="NCBI Taxonomy" id="1974561"/>
    <lineage>
        <taxon>Bacteria</taxon>
        <taxon>Candidatus Falkowiibacteriota</taxon>
    </lineage>
</organism>
<evidence type="ECO:0008006" key="3">
    <source>
        <dbReference type="Google" id="ProtNLM"/>
    </source>
</evidence>
<dbReference type="EMBL" id="PFAM01000004">
    <property type="protein sequence ID" value="PIT96382.1"/>
    <property type="molecule type" value="Genomic_DNA"/>
</dbReference>
<dbReference type="Pfam" id="PF02585">
    <property type="entry name" value="PIG-L"/>
    <property type="match status" value="1"/>
</dbReference>
<dbReference type="AlphaFoldDB" id="A0A2M6WUA5"/>
<evidence type="ECO:0000313" key="1">
    <source>
        <dbReference type="EMBL" id="PIT96382.1"/>
    </source>
</evidence>
<sequence length="208" mass="23701">MKKFLLPPRSEALVVVAHPDDETIWLGGFILSQPQVHWTILALARASDPDRAPKFTAVANYYKAAGLQDDWDDEDKLSPRASLQSAKQILKKQLGNKHFDFLFTHGPNGEYGHPMHKTCHQAIKELLNDKQLSIGSAWHFNYKKLSRYKLAPKADSDQVIKLSPIIFKQKKLIMRELYGFNPKGIDIGYSTNPESLKLMSIKNNKKFL</sequence>
<dbReference type="Proteomes" id="UP000228533">
    <property type="component" value="Unassembled WGS sequence"/>
</dbReference>
<reference evidence="2" key="1">
    <citation type="submission" date="2017-09" db="EMBL/GenBank/DDBJ databases">
        <title>Depth-based differentiation of microbial function through sediment-hosted aquifers and enrichment of novel symbionts in the deep terrestrial subsurface.</title>
        <authorList>
            <person name="Probst A.J."/>
            <person name="Ladd B."/>
            <person name="Jarett J.K."/>
            <person name="Geller-Mcgrath D.E."/>
            <person name="Sieber C.M.K."/>
            <person name="Emerson J.B."/>
            <person name="Anantharaman K."/>
            <person name="Thomas B.C."/>
            <person name="Malmstrom R."/>
            <person name="Stieglmeier M."/>
            <person name="Klingl A."/>
            <person name="Woyke T."/>
            <person name="Ryan C.M."/>
            <person name="Banfield J.F."/>
        </authorList>
    </citation>
    <scope>NUCLEOTIDE SEQUENCE [LARGE SCALE GENOMIC DNA]</scope>
</reference>
<dbReference type="Gene3D" id="3.40.50.10320">
    <property type="entry name" value="LmbE-like"/>
    <property type="match status" value="1"/>
</dbReference>
<name>A0A2M6WUA5_9BACT</name>
<protein>
    <recommendedName>
        <fullName evidence="3">PIG-L family deacetylase</fullName>
    </recommendedName>
</protein>
<gene>
    <name evidence="1" type="ORF">COT94_00265</name>
</gene>
<evidence type="ECO:0000313" key="2">
    <source>
        <dbReference type="Proteomes" id="UP000228533"/>
    </source>
</evidence>
<comment type="caution">
    <text evidence="1">The sequence shown here is derived from an EMBL/GenBank/DDBJ whole genome shotgun (WGS) entry which is preliminary data.</text>
</comment>
<dbReference type="InterPro" id="IPR003737">
    <property type="entry name" value="GlcNAc_PI_deacetylase-related"/>
</dbReference>
<dbReference type="InterPro" id="IPR024078">
    <property type="entry name" value="LmbE-like_dom_sf"/>
</dbReference>
<proteinExistence type="predicted"/>